<accession>A0AA43XJR7</accession>
<dbReference type="Gene3D" id="3.30.450.20">
    <property type="entry name" value="PAS domain"/>
    <property type="match status" value="1"/>
</dbReference>
<dbReference type="SUPFAM" id="SSF55785">
    <property type="entry name" value="PYP-like sensor domain (PAS domain)"/>
    <property type="match status" value="1"/>
</dbReference>
<feature type="domain" description="PAS" evidence="2">
    <location>
        <begin position="6"/>
        <end position="77"/>
    </location>
</feature>
<gene>
    <name evidence="3" type="ORF">ISALK_06660</name>
</gene>
<protein>
    <submittedName>
        <fullName evidence="3">PAS domain S-box protein</fullName>
    </submittedName>
</protein>
<dbReference type="GO" id="GO:0016791">
    <property type="term" value="F:phosphatase activity"/>
    <property type="evidence" value="ECO:0007669"/>
    <property type="project" value="TreeGrafter"/>
</dbReference>
<keyword evidence="4" id="KW-1185">Reference proteome</keyword>
<dbReference type="SMART" id="SM00331">
    <property type="entry name" value="PP2C_SIG"/>
    <property type="match status" value="1"/>
</dbReference>
<evidence type="ECO:0000313" key="4">
    <source>
        <dbReference type="Proteomes" id="UP000449710"/>
    </source>
</evidence>
<dbReference type="SMART" id="SM00091">
    <property type="entry name" value="PAS"/>
    <property type="match status" value="1"/>
</dbReference>
<name>A0AA43XJR7_9CLOT</name>
<dbReference type="PANTHER" id="PTHR43156:SF2">
    <property type="entry name" value="STAGE II SPORULATION PROTEIN E"/>
    <property type="match status" value="1"/>
</dbReference>
<dbReference type="NCBIfam" id="TIGR00229">
    <property type="entry name" value="sensory_box"/>
    <property type="match status" value="1"/>
</dbReference>
<organism evidence="3 4">
    <name type="scientific">Isachenkonia alkalipeptolytica</name>
    <dbReference type="NCBI Taxonomy" id="2565777"/>
    <lineage>
        <taxon>Bacteria</taxon>
        <taxon>Bacillati</taxon>
        <taxon>Bacillota</taxon>
        <taxon>Clostridia</taxon>
        <taxon>Eubacteriales</taxon>
        <taxon>Clostridiaceae</taxon>
        <taxon>Isachenkonia</taxon>
    </lineage>
</organism>
<dbReference type="SUPFAM" id="SSF81606">
    <property type="entry name" value="PP2C-like"/>
    <property type="match status" value="1"/>
</dbReference>
<dbReference type="CDD" id="cd00130">
    <property type="entry name" value="PAS"/>
    <property type="match status" value="1"/>
</dbReference>
<dbReference type="InterPro" id="IPR000014">
    <property type="entry name" value="PAS"/>
</dbReference>
<dbReference type="EMBL" id="SUMG01000006">
    <property type="protein sequence ID" value="NBG88180.1"/>
    <property type="molecule type" value="Genomic_DNA"/>
</dbReference>
<dbReference type="InterPro" id="IPR052016">
    <property type="entry name" value="Bact_Sigma-Reg"/>
</dbReference>
<dbReference type="InterPro" id="IPR035965">
    <property type="entry name" value="PAS-like_dom_sf"/>
</dbReference>
<comment type="caution">
    <text evidence="3">The sequence shown here is derived from an EMBL/GenBank/DDBJ whole genome shotgun (WGS) entry which is preliminary data.</text>
</comment>
<dbReference type="Proteomes" id="UP000449710">
    <property type="component" value="Unassembled WGS sequence"/>
</dbReference>
<evidence type="ECO:0000259" key="2">
    <source>
        <dbReference type="PROSITE" id="PS50112"/>
    </source>
</evidence>
<proteinExistence type="predicted"/>
<dbReference type="InterPro" id="IPR013767">
    <property type="entry name" value="PAS_fold"/>
</dbReference>
<dbReference type="AlphaFoldDB" id="A0AA43XJR7"/>
<dbReference type="PANTHER" id="PTHR43156">
    <property type="entry name" value="STAGE II SPORULATION PROTEIN E-RELATED"/>
    <property type="match status" value="1"/>
</dbReference>
<dbReference type="PROSITE" id="PS50112">
    <property type="entry name" value="PAS"/>
    <property type="match status" value="1"/>
</dbReference>
<reference evidence="3 4" key="1">
    <citation type="submission" date="2019-04" db="EMBL/GenBank/DDBJ databases">
        <title>Isachenkonia alkalipeptolytica gen. nov. sp. nov. a new anaerobic, alkiliphilic organothrophic bacterium capable to reduce synthesized ferrihydrite isolated from a soda lake.</title>
        <authorList>
            <person name="Toshchakov S.V."/>
            <person name="Zavarzina D.G."/>
            <person name="Zhilina T.N."/>
            <person name="Kostrikina N.A."/>
            <person name="Kublanov I.V."/>
        </authorList>
    </citation>
    <scope>NUCLEOTIDE SEQUENCE [LARGE SCALE GENOMIC DNA]</scope>
    <source>
        <strain evidence="3 4">Z-1701</strain>
    </source>
</reference>
<sequence>MKKIIGKEEITETISHMIEDRILVCNSQGKILFSNRAMCAYLGYGESELQEKHILDIIEKNYIDRVKSIMKKPQEQPSDWQEFLLRGRGATKKLPLRFSRQKELLYIHGNEKYMEYERMRRKLDIEVKNAMKIHQQALPKTLPDTEKLSFSFLHLPAEELGGDIFDAFKVDNGLLDDYFEQYVCFIADVSGHGLDSAMLSIFIKDTIRSYFKLKHVPGQVLSPKEILHFLVEQYIKEGYPDEYLVCLFIAVFDVNTKELTYSAAGFHEPPFFIREGNEIMELDEGGMPISAGIDREWLKYEDTSVSLSPGITLFMMSDGLPEQRGDNQCYDYRFKRLVEEIHSLRPGEITDKVQADFRDHVKHRKVEDDITLVVAQLT</sequence>
<dbReference type="Pfam" id="PF07228">
    <property type="entry name" value="SpoIIE"/>
    <property type="match status" value="1"/>
</dbReference>
<dbReference type="InterPro" id="IPR036457">
    <property type="entry name" value="PPM-type-like_dom_sf"/>
</dbReference>
<dbReference type="Pfam" id="PF00989">
    <property type="entry name" value="PAS"/>
    <property type="match status" value="1"/>
</dbReference>
<dbReference type="InterPro" id="IPR001932">
    <property type="entry name" value="PPM-type_phosphatase-like_dom"/>
</dbReference>
<dbReference type="Gene3D" id="3.60.40.10">
    <property type="entry name" value="PPM-type phosphatase domain"/>
    <property type="match status" value="1"/>
</dbReference>
<evidence type="ECO:0000313" key="3">
    <source>
        <dbReference type="EMBL" id="NBG88180.1"/>
    </source>
</evidence>
<keyword evidence="1" id="KW-0378">Hydrolase</keyword>
<evidence type="ECO:0000256" key="1">
    <source>
        <dbReference type="ARBA" id="ARBA00022801"/>
    </source>
</evidence>
<dbReference type="RefSeq" id="WP_160720451.1">
    <property type="nucleotide sequence ID" value="NZ_SUMG01000006.1"/>
</dbReference>
<dbReference type="GO" id="GO:0006355">
    <property type="term" value="P:regulation of DNA-templated transcription"/>
    <property type="evidence" value="ECO:0007669"/>
    <property type="project" value="InterPro"/>
</dbReference>